<dbReference type="Proteomes" id="UP000242180">
    <property type="component" value="Unassembled WGS sequence"/>
</dbReference>
<reference evidence="1 2" key="1">
    <citation type="submission" date="2016-07" db="EMBL/GenBank/DDBJ databases">
        <title>Pervasive Adenine N6-methylation of Active Genes in Fungi.</title>
        <authorList>
            <consortium name="DOE Joint Genome Institute"/>
            <person name="Mondo S.J."/>
            <person name="Dannebaum R.O."/>
            <person name="Kuo R.C."/>
            <person name="Labutti K."/>
            <person name="Haridas S."/>
            <person name="Kuo A."/>
            <person name="Salamov A."/>
            <person name="Ahrendt S.R."/>
            <person name="Lipzen A."/>
            <person name="Sullivan W."/>
            <person name="Andreopoulos W.B."/>
            <person name="Clum A."/>
            <person name="Lindquist E."/>
            <person name="Daum C."/>
            <person name="Ramamoorthy G.K."/>
            <person name="Gryganskyi A."/>
            <person name="Culley D."/>
            <person name="Magnuson J.K."/>
            <person name="James T.Y."/>
            <person name="O'Malley M.A."/>
            <person name="Stajich J.E."/>
            <person name="Spatafora J.W."/>
            <person name="Visel A."/>
            <person name="Grigoriev I.V."/>
        </authorList>
    </citation>
    <scope>NUCLEOTIDE SEQUENCE [LARGE SCALE GENOMIC DNA]</scope>
    <source>
        <strain evidence="1 2">NRRL 2496</strain>
    </source>
</reference>
<dbReference type="InParanoid" id="A0A1X2HCG5"/>
<organism evidence="1 2">
    <name type="scientific">Syncephalastrum racemosum</name>
    <name type="common">Filamentous fungus</name>
    <dbReference type="NCBI Taxonomy" id="13706"/>
    <lineage>
        <taxon>Eukaryota</taxon>
        <taxon>Fungi</taxon>
        <taxon>Fungi incertae sedis</taxon>
        <taxon>Mucoromycota</taxon>
        <taxon>Mucoromycotina</taxon>
        <taxon>Mucoromycetes</taxon>
        <taxon>Mucorales</taxon>
        <taxon>Syncephalastraceae</taxon>
        <taxon>Syncephalastrum</taxon>
    </lineage>
</organism>
<accession>A0A1X2HCG5</accession>
<sequence>MRRQMMRRTLHLAKPTIIFFCLIDVRFQHGHHFERIMWPHFSYLHLYRLTSVAVCPCKLPRRSLSYHVSASHNAGALHRLLA</sequence>
<dbReference type="EMBL" id="MCGN01000005">
    <property type="protein sequence ID" value="ORY96493.1"/>
    <property type="molecule type" value="Genomic_DNA"/>
</dbReference>
<proteinExistence type="predicted"/>
<name>A0A1X2HCG5_SYNRA</name>
<comment type="caution">
    <text evidence="1">The sequence shown here is derived from an EMBL/GenBank/DDBJ whole genome shotgun (WGS) entry which is preliminary data.</text>
</comment>
<gene>
    <name evidence="1" type="ORF">BCR43DRAFT_278024</name>
</gene>
<keyword evidence="2" id="KW-1185">Reference proteome</keyword>
<dbReference type="AlphaFoldDB" id="A0A1X2HCG5"/>
<protein>
    <submittedName>
        <fullName evidence="1">Uncharacterized protein</fullName>
    </submittedName>
</protein>
<evidence type="ECO:0000313" key="2">
    <source>
        <dbReference type="Proteomes" id="UP000242180"/>
    </source>
</evidence>
<evidence type="ECO:0000313" key="1">
    <source>
        <dbReference type="EMBL" id="ORY96493.1"/>
    </source>
</evidence>